<comment type="caution">
    <text evidence="1">The sequence shown here is derived from an EMBL/GenBank/DDBJ whole genome shotgun (WGS) entry which is preliminary data.</text>
</comment>
<keyword evidence="2" id="KW-1185">Reference proteome</keyword>
<accession>A0A158IYY4</accession>
<sequence>MSSGEVLFPLSVGATTTYEFAPGRRAIIFLVDATVPLYSVVFGSMKFFANPHQAKQQIDACKKSADLEMPEPSWNWRFDAGFEHSIDGSRKKGWLLTV</sequence>
<reference evidence="1" key="1">
    <citation type="submission" date="2016-01" db="EMBL/GenBank/DDBJ databases">
        <authorList>
            <person name="Peeters C."/>
        </authorList>
    </citation>
    <scope>NUCLEOTIDE SEQUENCE [LARGE SCALE GENOMIC DNA]</scope>
    <source>
        <strain evidence="1">LMG 22934</strain>
    </source>
</reference>
<dbReference type="RefSeq" id="WP_125474222.1">
    <property type="nucleotide sequence ID" value="NZ_FCNW02000048.1"/>
</dbReference>
<evidence type="ECO:0000313" key="2">
    <source>
        <dbReference type="Proteomes" id="UP000054977"/>
    </source>
</evidence>
<name>A0A158IYY4_9BURK</name>
<dbReference type="STRING" id="326474.AWB65_05589"/>
<proteinExistence type="predicted"/>
<dbReference type="Proteomes" id="UP000054977">
    <property type="component" value="Unassembled WGS sequence"/>
</dbReference>
<dbReference type="EMBL" id="FCNW02000048">
    <property type="protein sequence ID" value="SAL61339.1"/>
    <property type="molecule type" value="Genomic_DNA"/>
</dbReference>
<protein>
    <submittedName>
        <fullName evidence="1">Uncharacterized protein</fullName>
    </submittedName>
</protein>
<organism evidence="1 2">
    <name type="scientific">Caballeronia humi</name>
    <dbReference type="NCBI Taxonomy" id="326474"/>
    <lineage>
        <taxon>Bacteria</taxon>
        <taxon>Pseudomonadati</taxon>
        <taxon>Pseudomonadota</taxon>
        <taxon>Betaproteobacteria</taxon>
        <taxon>Burkholderiales</taxon>
        <taxon>Burkholderiaceae</taxon>
        <taxon>Caballeronia</taxon>
    </lineage>
</organism>
<gene>
    <name evidence="1" type="ORF">AWB65_05589</name>
</gene>
<dbReference type="OrthoDB" id="9103591at2"/>
<evidence type="ECO:0000313" key="1">
    <source>
        <dbReference type="EMBL" id="SAL61339.1"/>
    </source>
</evidence>
<dbReference type="AlphaFoldDB" id="A0A158IYY4"/>